<dbReference type="OrthoDB" id="2757841at2759"/>
<feature type="region of interest" description="Disordered" evidence="1">
    <location>
        <begin position="112"/>
        <end position="141"/>
    </location>
</feature>
<evidence type="ECO:0000313" key="2">
    <source>
        <dbReference type="EMBL" id="OSD07567.1"/>
    </source>
</evidence>
<feature type="region of interest" description="Disordered" evidence="1">
    <location>
        <begin position="238"/>
        <end position="276"/>
    </location>
</feature>
<accession>A0A1Y2J2L5</accession>
<dbReference type="STRING" id="1353009.A0A1Y2J2L5"/>
<dbReference type="Proteomes" id="UP000193067">
    <property type="component" value="Unassembled WGS sequence"/>
</dbReference>
<keyword evidence="3" id="KW-1185">Reference proteome</keyword>
<feature type="compositionally biased region" description="Low complexity" evidence="1">
    <location>
        <begin position="396"/>
        <end position="409"/>
    </location>
</feature>
<proteinExistence type="predicted"/>
<dbReference type="AlphaFoldDB" id="A0A1Y2J2L5"/>
<organism evidence="2 3">
    <name type="scientific">Trametes coccinea (strain BRFM310)</name>
    <name type="common">Pycnoporus coccineus</name>
    <dbReference type="NCBI Taxonomy" id="1353009"/>
    <lineage>
        <taxon>Eukaryota</taxon>
        <taxon>Fungi</taxon>
        <taxon>Dikarya</taxon>
        <taxon>Basidiomycota</taxon>
        <taxon>Agaricomycotina</taxon>
        <taxon>Agaricomycetes</taxon>
        <taxon>Polyporales</taxon>
        <taxon>Polyporaceae</taxon>
        <taxon>Trametes</taxon>
    </lineage>
</organism>
<feature type="region of interest" description="Disordered" evidence="1">
    <location>
        <begin position="395"/>
        <end position="428"/>
    </location>
</feature>
<protein>
    <submittedName>
        <fullName evidence="2">Uncharacterized protein</fullName>
    </submittedName>
</protein>
<name>A0A1Y2J2L5_TRAC3</name>
<dbReference type="EMBL" id="KZ084088">
    <property type="protein sequence ID" value="OSD07567.1"/>
    <property type="molecule type" value="Genomic_DNA"/>
</dbReference>
<sequence>MFVSRTSNVPAKLSKACPYAGCQYISSAWYSAINDHNLSSHVSNLHAQKTKVWYGAVQVTIYRDLTTKAFGCPCGGFTHNNASLVRLHARKRHKGSADAHLRIDKSMADPTSTEEDVFLLPPPCQSTSRGARKGPDTEHCSSTKLKVGTGFDSSLRKHKQTTLSTPRINVASSFQLTVSLRSKRLRGNMDEDTSDDVCPVKARRLDATMINITPIASSHHAKSVAPITASTSAAVPSNMMKAQAASSRQPVHTGKPVQAPRRPIVPSPPSRCTAPEDLLSDDLVEDSTDSEDEVTKVALRLTNEMRVRCELGDLRAHSIWTCLKCRWVKKTARTTAKVAVSTSTTPAANPFSTAKAPQAASSKAKAVESSSNASKRQSLASFTIVSQAPRHVAFTSFPDSESSSGPEPSYLHVSDDQPKDSTPAEMTPRTIKRGAVIEPPVRRQCMTKQKRECDFRHWFNAFHEDYNAKKVAGSALPNDGPEPVKSLQKA</sequence>
<evidence type="ECO:0000256" key="1">
    <source>
        <dbReference type="SAM" id="MobiDB-lite"/>
    </source>
</evidence>
<evidence type="ECO:0000313" key="3">
    <source>
        <dbReference type="Proteomes" id="UP000193067"/>
    </source>
</evidence>
<gene>
    <name evidence="2" type="ORF">PYCCODRAFT_1422237</name>
</gene>
<reference evidence="2 3" key="1">
    <citation type="journal article" date="2015" name="Biotechnol. Biofuels">
        <title>Enhanced degradation of softwood versus hardwood by the white-rot fungus Pycnoporus coccineus.</title>
        <authorList>
            <person name="Couturier M."/>
            <person name="Navarro D."/>
            <person name="Chevret D."/>
            <person name="Henrissat B."/>
            <person name="Piumi F."/>
            <person name="Ruiz-Duenas F.J."/>
            <person name="Martinez A.T."/>
            <person name="Grigoriev I.V."/>
            <person name="Riley R."/>
            <person name="Lipzen A."/>
            <person name="Berrin J.G."/>
            <person name="Master E.R."/>
            <person name="Rosso M.N."/>
        </authorList>
    </citation>
    <scope>NUCLEOTIDE SEQUENCE [LARGE SCALE GENOMIC DNA]</scope>
    <source>
        <strain evidence="2 3">BRFM310</strain>
    </source>
</reference>